<dbReference type="PRINTS" id="PR00109">
    <property type="entry name" value="TYRKINASE"/>
</dbReference>
<dbReference type="SUPFAM" id="SSF63825">
    <property type="entry name" value="YWTD domain"/>
    <property type="match status" value="1"/>
</dbReference>
<evidence type="ECO:0000256" key="12">
    <source>
        <dbReference type="ARBA" id="ARBA00023137"/>
    </source>
</evidence>
<dbReference type="SMART" id="SM00060">
    <property type="entry name" value="FN3"/>
    <property type="match status" value="1"/>
</dbReference>
<dbReference type="GO" id="GO:0005524">
    <property type="term" value="F:ATP binding"/>
    <property type="evidence" value="ECO:0007669"/>
    <property type="project" value="UniProtKB-UniRule"/>
</dbReference>
<dbReference type="GO" id="GO:0032006">
    <property type="term" value="P:regulation of TOR signaling"/>
    <property type="evidence" value="ECO:0007669"/>
    <property type="project" value="TreeGrafter"/>
</dbReference>
<dbReference type="InParanoid" id="E2A2K5"/>
<dbReference type="SUPFAM" id="SSF56112">
    <property type="entry name" value="Protein kinase-like (PK-like)"/>
    <property type="match status" value="1"/>
</dbReference>
<feature type="domain" description="Fibronectin type-III" evidence="19">
    <location>
        <begin position="110"/>
        <end position="207"/>
    </location>
</feature>
<gene>
    <name evidence="20" type="ORF">EAG_07011</name>
</gene>
<dbReference type="GO" id="GO:0005886">
    <property type="term" value="C:plasma membrane"/>
    <property type="evidence" value="ECO:0007669"/>
    <property type="project" value="TreeGrafter"/>
</dbReference>
<keyword evidence="13" id="KW-0675">Receptor</keyword>
<dbReference type="InterPro" id="IPR036116">
    <property type="entry name" value="FN3_sf"/>
</dbReference>
<keyword evidence="17" id="KW-0732">Signal</keyword>
<keyword evidence="8 20" id="KW-0418">Kinase</keyword>
<dbReference type="InterPro" id="IPR003961">
    <property type="entry name" value="FN3_dom"/>
</dbReference>
<evidence type="ECO:0000256" key="4">
    <source>
        <dbReference type="ARBA" id="ARBA00022679"/>
    </source>
</evidence>
<evidence type="ECO:0000256" key="2">
    <source>
        <dbReference type="ARBA" id="ARBA00011902"/>
    </source>
</evidence>
<dbReference type="Proteomes" id="UP000000311">
    <property type="component" value="Unassembled WGS sequence"/>
</dbReference>
<dbReference type="Gene3D" id="2.60.40.10">
    <property type="entry name" value="Immunoglobulins"/>
    <property type="match status" value="1"/>
</dbReference>
<dbReference type="PANTHER" id="PTHR24416">
    <property type="entry name" value="TYROSINE-PROTEIN KINASE RECEPTOR"/>
    <property type="match status" value="1"/>
</dbReference>
<dbReference type="PROSITE" id="PS00107">
    <property type="entry name" value="PROTEIN_KINASE_ATP"/>
    <property type="match status" value="1"/>
</dbReference>
<dbReference type="InterPro" id="IPR050122">
    <property type="entry name" value="RTK"/>
</dbReference>
<evidence type="ECO:0000259" key="19">
    <source>
        <dbReference type="PROSITE" id="PS50853"/>
    </source>
</evidence>
<evidence type="ECO:0000256" key="3">
    <source>
        <dbReference type="ARBA" id="ARBA00022553"/>
    </source>
</evidence>
<dbReference type="Gene3D" id="3.30.200.20">
    <property type="entry name" value="Phosphorylase Kinase, domain 1"/>
    <property type="match status" value="1"/>
</dbReference>
<evidence type="ECO:0000256" key="11">
    <source>
        <dbReference type="ARBA" id="ARBA00023136"/>
    </source>
</evidence>
<keyword evidence="3" id="KW-0597">Phosphoprotein</keyword>
<dbReference type="PROSITE" id="PS50011">
    <property type="entry name" value="PROTEIN_KINASE_DOM"/>
    <property type="match status" value="1"/>
</dbReference>
<dbReference type="InterPro" id="IPR013783">
    <property type="entry name" value="Ig-like_fold"/>
</dbReference>
<keyword evidence="12" id="KW-0829">Tyrosine-protein kinase</keyword>
<evidence type="ECO:0000256" key="13">
    <source>
        <dbReference type="ARBA" id="ARBA00023170"/>
    </source>
</evidence>
<evidence type="ECO:0000256" key="7">
    <source>
        <dbReference type="ARBA" id="ARBA00022741"/>
    </source>
</evidence>
<keyword evidence="11" id="KW-0472">Membrane</keyword>
<comment type="catalytic activity">
    <reaction evidence="15">
        <text>L-tyrosyl-[protein] + ATP = O-phospho-L-tyrosyl-[protein] + ADP + H(+)</text>
        <dbReference type="Rhea" id="RHEA:10596"/>
        <dbReference type="Rhea" id="RHEA-COMP:10136"/>
        <dbReference type="Rhea" id="RHEA-COMP:20101"/>
        <dbReference type="ChEBI" id="CHEBI:15378"/>
        <dbReference type="ChEBI" id="CHEBI:30616"/>
        <dbReference type="ChEBI" id="CHEBI:46858"/>
        <dbReference type="ChEBI" id="CHEBI:61978"/>
        <dbReference type="ChEBI" id="CHEBI:456216"/>
        <dbReference type="EC" id="2.7.10.1"/>
    </reaction>
</comment>
<feature type="binding site" evidence="16">
    <location>
        <position position="786"/>
    </location>
    <ligand>
        <name>ATP</name>
        <dbReference type="ChEBI" id="CHEBI:30616"/>
    </ligand>
</feature>
<dbReference type="InterPro" id="IPR017441">
    <property type="entry name" value="Protein_kinase_ATP_BS"/>
</dbReference>
<evidence type="ECO:0000256" key="8">
    <source>
        <dbReference type="ARBA" id="ARBA00022777"/>
    </source>
</evidence>
<evidence type="ECO:0000256" key="9">
    <source>
        <dbReference type="ARBA" id="ARBA00022840"/>
    </source>
</evidence>
<organism evidence="21">
    <name type="scientific">Camponotus floridanus</name>
    <name type="common">Florida carpenter ant</name>
    <dbReference type="NCBI Taxonomy" id="104421"/>
    <lineage>
        <taxon>Eukaryota</taxon>
        <taxon>Metazoa</taxon>
        <taxon>Ecdysozoa</taxon>
        <taxon>Arthropoda</taxon>
        <taxon>Hexapoda</taxon>
        <taxon>Insecta</taxon>
        <taxon>Pterygota</taxon>
        <taxon>Neoptera</taxon>
        <taxon>Endopterygota</taxon>
        <taxon>Hymenoptera</taxon>
        <taxon>Apocrita</taxon>
        <taxon>Aculeata</taxon>
        <taxon>Formicoidea</taxon>
        <taxon>Formicidae</taxon>
        <taxon>Formicinae</taxon>
        <taxon>Camponotus</taxon>
    </lineage>
</organism>
<dbReference type="PROSITE" id="PS00109">
    <property type="entry name" value="PROTEIN_KINASE_TYR"/>
    <property type="match status" value="1"/>
</dbReference>
<evidence type="ECO:0000256" key="1">
    <source>
        <dbReference type="ARBA" id="ARBA00004167"/>
    </source>
</evidence>
<keyword evidence="5" id="KW-0812">Transmembrane</keyword>
<protein>
    <recommendedName>
        <fullName evidence="2">receptor protein-tyrosine kinase</fullName>
        <ecNumber evidence="2">2.7.10.1</ecNumber>
    </recommendedName>
</protein>
<evidence type="ECO:0000256" key="17">
    <source>
        <dbReference type="SAM" id="SignalP"/>
    </source>
</evidence>
<comment type="subcellular location">
    <subcellularLocation>
        <location evidence="1">Membrane</location>
        <topology evidence="1">Single-pass membrane protein</topology>
    </subcellularLocation>
</comment>
<feature type="chain" id="PRO_5003156563" description="receptor protein-tyrosine kinase" evidence="17">
    <location>
        <begin position="22"/>
        <end position="1033"/>
    </location>
</feature>
<feature type="signal peptide" evidence="17">
    <location>
        <begin position="1"/>
        <end position="21"/>
    </location>
</feature>
<dbReference type="Pfam" id="PF07714">
    <property type="entry name" value="PK_Tyr_Ser-Thr"/>
    <property type="match status" value="1"/>
</dbReference>
<evidence type="ECO:0000313" key="21">
    <source>
        <dbReference type="Proteomes" id="UP000000311"/>
    </source>
</evidence>
<proteinExistence type="predicted"/>
<keyword evidence="4" id="KW-0808">Transferase</keyword>
<accession>E2A2K5</accession>
<keyword evidence="7 16" id="KW-0547">Nucleotide-binding</keyword>
<keyword evidence="14" id="KW-0325">Glycoprotein</keyword>
<dbReference type="InterPro" id="IPR008266">
    <property type="entry name" value="Tyr_kinase_AS"/>
</dbReference>
<keyword evidence="6" id="KW-0677">Repeat</keyword>
<dbReference type="OrthoDB" id="65481at2759"/>
<dbReference type="InterPro" id="IPR001245">
    <property type="entry name" value="Ser-Thr/Tyr_kinase_cat_dom"/>
</dbReference>
<dbReference type="GO" id="GO:0007169">
    <property type="term" value="P:cell surface receptor protein tyrosine kinase signaling pathway"/>
    <property type="evidence" value="ECO:0007669"/>
    <property type="project" value="TreeGrafter"/>
</dbReference>
<keyword evidence="21" id="KW-1185">Reference proteome</keyword>
<evidence type="ECO:0000313" key="20">
    <source>
        <dbReference type="EMBL" id="EFN72334.1"/>
    </source>
</evidence>
<dbReference type="Pfam" id="PF00041">
    <property type="entry name" value="fn3"/>
    <property type="match status" value="1"/>
</dbReference>
<dbReference type="GO" id="GO:0043235">
    <property type="term" value="C:receptor complex"/>
    <property type="evidence" value="ECO:0007669"/>
    <property type="project" value="TreeGrafter"/>
</dbReference>
<dbReference type="PANTHER" id="PTHR24416:SF527">
    <property type="entry name" value="PROTO-ONCOGENE TYROSINE-PROTEIN KINASE ROS"/>
    <property type="match status" value="1"/>
</dbReference>
<dbReference type="STRING" id="104421.E2A2K5"/>
<dbReference type="SMART" id="SM00219">
    <property type="entry name" value="TyrKc"/>
    <property type="match status" value="1"/>
</dbReference>
<dbReference type="PROSITE" id="PS50853">
    <property type="entry name" value="FN3"/>
    <property type="match status" value="1"/>
</dbReference>
<reference evidence="20 21" key="1">
    <citation type="journal article" date="2010" name="Science">
        <title>Genomic comparison of the ants Camponotus floridanus and Harpegnathos saltator.</title>
        <authorList>
            <person name="Bonasio R."/>
            <person name="Zhang G."/>
            <person name="Ye C."/>
            <person name="Mutti N.S."/>
            <person name="Fang X."/>
            <person name="Qin N."/>
            <person name="Donahue G."/>
            <person name="Yang P."/>
            <person name="Li Q."/>
            <person name="Li C."/>
            <person name="Zhang P."/>
            <person name="Huang Z."/>
            <person name="Berger S.L."/>
            <person name="Reinberg D."/>
            <person name="Wang J."/>
            <person name="Liebig J."/>
        </authorList>
    </citation>
    <scope>NUCLEOTIDE SEQUENCE [LARGE SCALE GENOMIC DNA]</scope>
    <source>
        <strain evidence="21">C129</strain>
    </source>
</reference>
<evidence type="ECO:0000259" key="18">
    <source>
        <dbReference type="PROSITE" id="PS50011"/>
    </source>
</evidence>
<dbReference type="AlphaFoldDB" id="E2A2K5"/>
<name>E2A2K5_CAMFO</name>
<dbReference type="CDD" id="cd00063">
    <property type="entry name" value="FN3"/>
    <property type="match status" value="2"/>
</dbReference>
<keyword evidence="9 16" id="KW-0067">ATP-binding</keyword>
<feature type="domain" description="Protein kinase" evidence="18">
    <location>
        <begin position="752"/>
        <end position="1033"/>
    </location>
</feature>
<dbReference type="SUPFAM" id="SSF49265">
    <property type="entry name" value="Fibronectin type III"/>
    <property type="match status" value="1"/>
</dbReference>
<dbReference type="InterPro" id="IPR011042">
    <property type="entry name" value="6-blade_b-propeller_TolB-like"/>
</dbReference>
<evidence type="ECO:0000256" key="6">
    <source>
        <dbReference type="ARBA" id="ARBA00022737"/>
    </source>
</evidence>
<dbReference type="InterPro" id="IPR011009">
    <property type="entry name" value="Kinase-like_dom_sf"/>
</dbReference>
<evidence type="ECO:0000256" key="14">
    <source>
        <dbReference type="ARBA" id="ARBA00023180"/>
    </source>
</evidence>
<sequence>MQIMFKIILCVLLKSLVLTKATITPEDYSTSNNLQNESVSICPNLNFTQDISMFEKSDHHILNFKSDRSHSDSTVRNKREDVEVTHANISIIPESIESSLSKPTSLRAFVQFDSQFTEKVNDIFVTLRWNQPEFTDQIIQGYTVQCFFEDIKEIQTCDDKNNTTTKLEHTVHNLTSNTTYYFRVRAHTKIVAGPYTDLIKLSTTHENPIPKLLVRSRKGIHILDVDLNITNFVISVTHATYSIQEHRIYWLSRNDLMTLKINENNITKIATFDTYPYNLCIDWVARNLYIISQDFDNFYIIKFDLAMWINTWKKATLLKTVIEFKIFESENYILGLSVSPSLGILYSLSRSLTNEVYDMRQHHFDGRTVQTVQINPSSCIFHFIDSFRDMIIDDMNNDELLIYWLSESYIVVTDVNISMCNAILHKKNISVNDTFYFQSMTIDKTNIYILVNDSFPYILYVLKKKYASLKSVNAAENVEKIIISSDNNMFYKIYAFDKSLQPYPPMRCLTPEEKDYNFEKTAGMDRLENTMYMSNFPEAVVKSGCKEYNLPTTTYTTSVSCLDNLNNLNITDKFNFILQKGYYYTIKDLIPFSEYKLKFTLSNFYFDQLSVKPFESNVIPIKTKSGNLVKHQNLNAPENVSVLALTPTIAAVHWMPPKESECVVMTYEVHWKSITLVNGTLQKSKQLINMPKLYRQRRDNNERFLSSTMTDIELEIQHEVPCRYTQFNTNYSPMLHNNPDECAITKIARKEITFTKLIGSGAFGKVFQGKVKNLEGSSTEISIAIKTLRTNASSREKKNLLKEAKLMNHFRHKHILRLLAVCFDGGSPLLVLELMETGDFLKYLRDCRNLQASDSPALRLQDLLAMCEDVARGCCYLEELRFVHRDLACRNCLVSSRNRENRVIKIGDFGLAKDIYKDDYYCVKGEGLFPIRWMAPESLTIGIFTSQSDVWSFGVLIWEITSLGEQPYIVKTDEEVINYVHVGGRLPMTLNCPSPLQNLKFGLASAALQQRSINWYNGDGQLRAIGNLPPART</sequence>
<dbReference type="EMBL" id="GL436091">
    <property type="protein sequence ID" value="EFN72334.1"/>
    <property type="molecule type" value="Genomic_DNA"/>
</dbReference>
<dbReference type="GO" id="GO:0004714">
    <property type="term" value="F:transmembrane receptor protein tyrosine kinase activity"/>
    <property type="evidence" value="ECO:0007669"/>
    <property type="project" value="UniProtKB-EC"/>
</dbReference>
<evidence type="ECO:0000256" key="15">
    <source>
        <dbReference type="ARBA" id="ARBA00051243"/>
    </source>
</evidence>
<keyword evidence="10" id="KW-1133">Transmembrane helix</keyword>
<dbReference type="EC" id="2.7.10.1" evidence="2"/>
<dbReference type="Gene3D" id="1.10.510.10">
    <property type="entry name" value="Transferase(Phosphotransferase) domain 1"/>
    <property type="match status" value="1"/>
</dbReference>
<dbReference type="InterPro" id="IPR000719">
    <property type="entry name" value="Prot_kinase_dom"/>
</dbReference>
<evidence type="ECO:0000256" key="5">
    <source>
        <dbReference type="ARBA" id="ARBA00022692"/>
    </source>
</evidence>
<dbReference type="Gene3D" id="2.120.10.30">
    <property type="entry name" value="TolB, C-terminal domain"/>
    <property type="match status" value="1"/>
</dbReference>
<evidence type="ECO:0000256" key="16">
    <source>
        <dbReference type="PROSITE-ProRule" id="PRU10141"/>
    </source>
</evidence>
<evidence type="ECO:0000256" key="10">
    <source>
        <dbReference type="ARBA" id="ARBA00022989"/>
    </source>
</evidence>
<dbReference type="InterPro" id="IPR020635">
    <property type="entry name" value="Tyr_kinase_cat_dom"/>
</dbReference>